<feature type="domain" description="Phospholipid/glycerol acyltransferase" evidence="4">
    <location>
        <begin position="29"/>
        <end position="141"/>
    </location>
</feature>
<name>A0A9D1XRH5_9BACT</name>
<evidence type="ECO:0000259" key="4">
    <source>
        <dbReference type="SMART" id="SM00563"/>
    </source>
</evidence>
<sequence length="182" mass="20673">MKKAICKAILRMAGWRLGPTSGVELPKCVICVAPHTSNWDFIIGKLFYTSIGCDASFLIKKEWFFFPFNLLFNWLGGVPIDRGKQTSVTDQMAERFRASERFQLAITPEGTRKRAEEWKKGFYYIALKANVPILVACIDYGKKEAGIKTVFHPTGDAEREIRAIREMYRGATACHPENFAQV</sequence>
<dbReference type="PANTHER" id="PTHR10434:SF9">
    <property type="entry name" value="PHOSPHOLIPID_GLYCEROL ACYLTRANSFERASE DOMAIN-CONTAINING PROTEIN"/>
    <property type="match status" value="1"/>
</dbReference>
<organism evidence="5 6">
    <name type="scientific">Candidatus Parabacteroides intestinigallinarum</name>
    <dbReference type="NCBI Taxonomy" id="2838722"/>
    <lineage>
        <taxon>Bacteria</taxon>
        <taxon>Pseudomonadati</taxon>
        <taxon>Bacteroidota</taxon>
        <taxon>Bacteroidia</taxon>
        <taxon>Bacteroidales</taxon>
        <taxon>Tannerellaceae</taxon>
        <taxon>Parabacteroides</taxon>
    </lineage>
</organism>
<dbReference type="PANTHER" id="PTHR10434">
    <property type="entry name" value="1-ACYL-SN-GLYCEROL-3-PHOSPHATE ACYLTRANSFERASE"/>
    <property type="match status" value="1"/>
</dbReference>
<dbReference type="Pfam" id="PF01553">
    <property type="entry name" value="Acyltransferase"/>
    <property type="match status" value="1"/>
</dbReference>
<reference evidence="5" key="1">
    <citation type="journal article" date="2021" name="PeerJ">
        <title>Extensive microbial diversity within the chicken gut microbiome revealed by metagenomics and culture.</title>
        <authorList>
            <person name="Gilroy R."/>
            <person name="Ravi A."/>
            <person name="Getino M."/>
            <person name="Pursley I."/>
            <person name="Horton D.L."/>
            <person name="Alikhan N.F."/>
            <person name="Baker D."/>
            <person name="Gharbi K."/>
            <person name="Hall N."/>
            <person name="Watson M."/>
            <person name="Adriaenssens E.M."/>
            <person name="Foster-Nyarko E."/>
            <person name="Jarju S."/>
            <person name="Secka A."/>
            <person name="Antonio M."/>
            <person name="Oren A."/>
            <person name="Chaudhuri R.R."/>
            <person name="La Ragione R."/>
            <person name="Hildebrand F."/>
            <person name="Pallen M.J."/>
        </authorList>
    </citation>
    <scope>NUCLEOTIDE SEQUENCE</scope>
    <source>
        <strain evidence="5">ChiHecec2B26-12326</strain>
    </source>
</reference>
<dbReference type="SUPFAM" id="SSF69593">
    <property type="entry name" value="Glycerol-3-phosphate (1)-acyltransferase"/>
    <property type="match status" value="1"/>
</dbReference>
<evidence type="ECO:0000256" key="2">
    <source>
        <dbReference type="ARBA" id="ARBA00022679"/>
    </source>
</evidence>
<accession>A0A9D1XRH5</accession>
<dbReference type="Proteomes" id="UP000823847">
    <property type="component" value="Unassembled WGS sequence"/>
</dbReference>
<keyword evidence="2" id="KW-0808">Transferase</keyword>
<proteinExistence type="predicted"/>
<dbReference type="EMBL" id="DXEN01000054">
    <property type="protein sequence ID" value="HIX86283.1"/>
    <property type="molecule type" value="Genomic_DNA"/>
</dbReference>
<reference evidence="5" key="2">
    <citation type="submission" date="2021-04" db="EMBL/GenBank/DDBJ databases">
        <authorList>
            <person name="Gilroy R."/>
        </authorList>
    </citation>
    <scope>NUCLEOTIDE SEQUENCE</scope>
    <source>
        <strain evidence="5">ChiHecec2B26-12326</strain>
    </source>
</reference>
<dbReference type="InterPro" id="IPR002123">
    <property type="entry name" value="Plipid/glycerol_acylTrfase"/>
</dbReference>
<evidence type="ECO:0000313" key="6">
    <source>
        <dbReference type="Proteomes" id="UP000823847"/>
    </source>
</evidence>
<dbReference type="AlphaFoldDB" id="A0A9D1XRH5"/>
<keyword evidence="3 5" id="KW-0012">Acyltransferase</keyword>
<dbReference type="GO" id="GO:0006654">
    <property type="term" value="P:phosphatidic acid biosynthetic process"/>
    <property type="evidence" value="ECO:0007669"/>
    <property type="project" value="TreeGrafter"/>
</dbReference>
<comment type="caution">
    <text evidence="5">The sequence shown here is derived from an EMBL/GenBank/DDBJ whole genome shotgun (WGS) entry which is preliminary data.</text>
</comment>
<evidence type="ECO:0000256" key="3">
    <source>
        <dbReference type="ARBA" id="ARBA00023315"/>
    </source>
</evidence>
<protein>
    <submittedName>
        <fullName evidence="5">1-acyl-sn-glycerol-3-phosphate acyltransferase</fullName>
    </submittedName>
</protein>
<comment type="pathway">
    <text evidence="1">Lipid metabolism.</text>
</comment>
<evidence type="ECO:0000256" key="1">
    <source>
        <dbReference type="ARBA" id="ARBA00005189"/>
    </source>
</evidence>
<evidence type="ECO:0000313" key="5">
    <source>
        <dbReference type="EMBL" id="HIX86283.1"/>
    </source>
</evidence>
<gene>
    <name evidence="5" type="ORF">H9848_06715</name>
</gene>
<dbReference type="SMART" id="SM00563">
    <property type="entry name" value="PlsC"/>
    <property type="match status" value="1"/>
</dbReference>
<dbReference type="GO" id="GO:0003841">
    <property type="term" value="F:1-acylglycerol-3-phosphate O-acyltransferase activity"/>
    <property type="evidence" value="ECO:0007669"/>
    <property type="project" value="TreeGrafter"/>
</dbReference>